<sequence>MWSPDHAATTSRGDADTLSRNHWIVETPRHTLTGAIG</sequence>
<evidence type="ECO:0000313" key="2">
    <source>
        <dbReference type="EMBL" id="EUA09696.1"/>
    </source>
</evidence>
<reference evidence="2 3" key="1">
    <citation type="submission" date="2013-12" db="EMBL/GenBank/DDBJ databases">
        <authorList>
            <person name="Brown-Elliot B."/>
            <person name="Wallace R."/>
            <person name="Lenaerts A."/>
            <person name="Ordway D."/>
            <person name="DeGroote M.A."/>
            <person name="Parker T."/>
            <person name="Sizemore C."/>
            <person name="Tallon L.J."/>
            <person name="Sadzewicz L.K."/>
            <person name="Sengamalay N."/>
            <person name="Fraser C.M."/>
            <person name="Hine E."/>
            <person name="Shefchek K.A."/>
            <person name="Das S.P."/>
            <person name="Tettelin H."/>
        </authorList>
    </citation>
    <scope>NUCLEOTIDE SEQUENCE [LARGE SCALE GENOMIC DNA]</scope>
    <source>
        <strain evidence="2 3">662</strain>
    </source>
</reference>
<dbReference type="EMBL" id="JAOA01000013">
    <property type="protein sequence ID" value="EUA09696.1"/>
    <property type="molecule type" value="Genomic_DNA"/>
</dbReference>
<name>X7YSC8_MYCKA</name>
<comment type="caution">
    <text evidence="2">The sequence shown here is derived from an EMBL/GenBank/DDBJ whole genome shotgun (WGS) entry which is preliminary data.</text>
</comment>
<evidence type="ECO:0000256" key="1">
    <source>
        <dbReference type="SAM" id="MobiDB-lite"/>
    </source>
</evidence>
<protein>
    <submittedName>
        <fullName evidence="2">Uncharacterized protein</fullName>
    </submittedName>
</protein>
<dbReference type="AlphaFoldDB" id="X7YSC8"/>
<organism evidence="2 3">
    <name type="scientific">Mycobacterium kansasii 662</name>
    <dbReference type="NCBI Taxonomy" id="1299326"/>
    <lineage>
        <taxon>Bacteria</taxon>
        <taxon>Bacillati</taxon>
        <taxon>Actinomycetota</taxon>
        <taxon>Actinomycetes</taxon>
        <taxon>Mycobacteriales</taxon>
        <taxon>Mycobacteriaceae</taxon>
        <taxon>Mycobacterium</taxon>
    </lineage>
</organism>
<gene>
    <name evidence="2" type="ORF">I545_5987</name>
</gene>
<proteinExistence type="predicted"/>
<dbReference type="PATRIC" id="fig|1299326.3.peg.5759"/>
<feature type="region of interest" description="Disordered" evidence="1">
    <location>
        <begin position="1"/>
        <end position="22"/>
    </location>
</feature>
<evidence type="ECO:0000313" key="3">
    <source>
        <dbReference type="Proteomes" id="UP000020561"/>
    </source>
</evidence>
<accession>X7YSC8</accession>
<dbReference type="Proteomes" id="UP000020561">
    <property type="component" value="Unassembled WGS sequence"/>
</dbReference>